<gene>
    <name evidence="1" type="ORF">PIB30_089272</name>
</gene>
<organism evidence="1 2">
    <name type="scientific">Stylosanthes scabra</name>
    <dbReference type="NCBI Taxonomy" id="79078"/>
    <lineage>
        <taxon>Eukaryota</taxon>
        <taxon>Viridiplantae</taxon>
        <taxon>Streptophyta</taxon>
        <taxon>Embryophyta</taxon>
        <taxon>Tracheophyta</taxon>
        <taxon>Spermatophyta</taxon>
        <taxon>Magnoliopsida</taxon>
        <taxon>eudicotyledons</taxon>
        <taxon>Gunneridae</taxon>
        <taxon>Pentapetalae</taxon>
        <taxon>rosids</taxon>
        <taxon>fabids</taxon>
        <taxon>Fabales</taxon>
        <taxon>Fabaceae</taxon>
        <taxon>Papilionoideae</taxon>
        <taxon>50 kb inversion clade</taxon>
        <taxon>dalbergioids sensu lato</taxon>
        <taxon>Dalbergieae</taxon>
        <taxon>Pterocarpus clade</taxon>
        <taxon>Stylosanthes</taxon>
    </lineage>
</organism>
<reference evidence="1 2" key="1">
    <citation type="journal article" date="2023" name="Plants (Basel)">
        <title>Bridging the Gap: Combining Genomics and Transcriptomics Approaches to Understand Stylosanthes scabra, an Orphan Legume from the Brazilian Caatinga.</title>
        <authorList>
            <person name="Ferreira-Neto J.R.C."/>
            <person name="da Silva M.D."/>
            <person name="Binneck E."/>
            <person name="de Melo N.F."/>
            <person name="da Silva R.H."/>
            <person name="de Melo A.L.T.M."/>
            <person name="Pandolfi V."/>
            <person name="Bustamante F.O."/>
            <person name="Brasileiro-Vidal A.C."/>
            <person name="Benko-Iseppon A.M."/>
        </authorList>
    </citation>
    <scope>NUCLEOTIDE SEQUENCE [LARGE SCALE GENOMIC DNA]</scope>
    <source>
        <tissue evidence="1">Leaves</tissue>
    </source>
</reference>
<dbReference type="Proteomes" id="UP001341840">
    <property type="component" value="Unassembled WGS sequence"/>
</dbReference>
<comment type="caution">
    <text evidence="1">The sequence shown here is derived from an EMBL/GenBank/DDBJ whole genome shotgun (WGS) entry which is preliminary data.</text>
</comment>
<keyword evidence="2" id="KW-1185">Reference proteome</keyword>
<proteinExistence type="predicted"/>
<sequence length="66" mass="7949">MALYVNRFIQLHPIHKSEAFYFSTIHHIHNMHSFISNSSHLNISRFTRFLARNHEVIEEEEVKQSK</sequence>
<accession>A0ABU6ZSN1</accession>
<feature type="non-terminal residue" evidence="1">
    <location>
        <position position="66"/>
    </location>
</feature>
<protein>
    <submittedName>
        <fullName evidence="1">Uncharacterized protein</fullName>
    </submittedName>
</protein>
<evidence type="ECO:0000313" key="1">
    <source>
        <dbReference type="EMBL" id="MED6224974.1"/>
    </source>
</evidence>
<dbReference type="EMBL" id="JASCZI010273521">
    <property type="protein sequence ID" value="MED6224974.1"/>
    <property type="molecule type" value="Genomic_DNA"/>
</dbReference>
<evidence type="ECO:0000313" key="2">
    <source>
        <dbReference type="Proteomes" id="UP001341840"/>
    </source>
</evidence>
<name>A0ABU6ZSN1_9FABA</name>